<evidence type="ECO:0000256" key="3">
    <source>
        <dbReference type="ARBA" id="ARBA00022771"/>
    </source>
</evidence>
<keyword evidence="2" id="KW-0677">Repeat</keyword>
<comment type="caution">
    <text evidence="6">The sequence shown here is derived from an EMBL/GenBank/DDBJ whole genome shotgun (WGS) entry which is preliminary data.</text>
</comment>
<dbReference type="InterPro" id="IPR009145">
    <property type="entry name" value="U2AF_small"/>
</dbReference>
<keyword evidence="3" id="KW-0863">Zinc-finger</keyword>
<feature type="transmembrane region" description="Helical" evidence="5">
    <location>
        <begin position="176"/>
        <end position="196"/>
    </location>
</feature>
<evidence type="ECO:0000256" key="2">
    <source>
        <dbReference type="ARBA" id="ARBA00022737"/>
    </source>
</evidence>
<evidence type="ECO:0000256" key="4">
    <source>
        <dbReference type="ARBA" id="ARBA00022833"/>
    </source>
</evidence>
<feature type="transmembrane region" description="Helical" evidence="5">
    <location>
        <begin position="240"/>
        <end position="260"/>
    </location>
</feature>
<protein>
    <recommendedName>
        <fullName evidence="8">Ycf49-like protein</fullName>
    </recommendedName>
</protein>
<evidence type="ECO:0000313" key="7">
    <source>
        <dbReference type="Proteomes" id="UP001605036"/>
    </source>
</evidence>
<accession>A0ABD1YHR0</accession>
<name>A0ABD1YHR0_9MARC</name>
<keyword evidence="4" id="KW-0862">Zinc</keyword>
<dbReference type="Proteomes" id="UP001605036">
    <property type="component" value="Unassembled WGS sequence"/>
</dbReference>
<proteinExistence type="predicted"/>
<keyword evidence="5" id="KW-0472">Membrane</keyword>
<reference evidence="6 7" key="1">
    <citation type="submission" date="2024-09" db="EMBL/GenBank/DDBJ databases">
        <title>Chromosome-scale assembly of Riccia fluitans.</title>
        <authorList>
            <person name="Paukszto L."/>
            <person name="Sawicki J."/>
            <person name="Karawczyk K."/>
            <person name="Piernik-Szablinska J."/>
            <person name="Szczecinska M."/>
            <person name="Mazdziarz M."/>
        </authorList>
    </citation>
    <scope>NUCLEOTIDE SEQUENCE [LARGE SCALE GENOMIC DNA]</scope>
    <source>
        <strain evidence="6">Rf_01</strain>
        <tissue evidence="6">Aerial parts of the thallus</tissue>
    </source>
</reference>
<evidence type="ECO:0008006" key="8">
    <source>
        <dbReference type="Google" id="ProtNLM"/>
    </source>
</evidence>
<evidence type="ECO:0000313" key="6">
    <source>
        <dbReference type="EMBL" id="KAL2630195.1"/>
    </source>
</evidence>
<keyword evidence="1" id="KW-0479">Metal-binding</keyword>
<sequence>MAARLASIFGTEKALVNRSLCFKVSECRHKVRCSGLYIRPTIAPTLSLSKIYQRPDMATPDARPNMNPRRVPEHVEDVDRDIYQEPVRSGEQESLNACENLGDHMEFVAHSLKSILAGLGAEEMLVLGLMARVLLFPEQSWAVDIPTVAGTTTEASQGLMSWANSEPANALSLPTWIIHVASVAEWVTAMSLVWKYGDTPGKSAWKGLTWGMVPLLGGAMCACTWHFFYNAPSLEVLVVLQAFLTVVGNFTMWIAAYRIWRSSQEKASVK</sequence>
<dbReference type="EMBL" id="JBHFFA010000004">
    <property type="protein sequence ID" value="KAL2630195.1"/>
    <property type="molecule type" value="Genomic_DNA"/>
</dbReference>
<dbReference type="PRINTS" id="PR01848">
    <property type="entry name" value="U2AUXFACTOR"/>
</dbReference>
<evidence type="ECO:0000256" key="1">
    <source>
        <dbReference type="ARBA" id="ARBA00022723"/>
    </source>
</evidence>
<dbReference type="PANTHER" id="PTHR33833">
    <property type="entry name" value="NUCLEOLAR-LIKE PROTEIN-RELATED"/>
    <property type="match status" value="1"/>
</dbReference>
<organism evidence="6 7">
    <name type="scientific">Riccia fluitans</name>
    <dbReference type="NCBI Taxonomy" id="41844"/>
    <lineage>
        <taxon>Eukaryota</taxon>
        <taxon>Viridiplantae</taxon>
        <taxon>Streptophyta</taxon>
        <taxon>Embryophyta</taxon>
        <taxon>Marchantiophyta</taxon>
        <taxon>Marchantiopsida</taxon>
        <taxon>Marchantiidae</taxon>
        <taxon>Marchantiales</taxon>
        <taxon>Ricciaceae</taxon>
        <taxon>Riccia</taxon>
    </lineage>
</organism>
<evidence type="ECO:0000256" key="5">
    <source>
        <dbReference type="SAM" id="Phobius"/>
    </source>
</evidence>
<dbReference type="InterPro" id="IPR019634">
    <property type="entry name" value="Uncharacterised_Ycf49"/>
</dbReference>
<gene>
    <name evidence="6" type="ORF">R1flu_014881</name>
</gene>
<feature type="transmembrane region" description="Helical" evidence="5">
    <location>
        <begin position="208"/>
        <end position="228"/>
    </location>
</feature>
<keyword evidence="5" id="KW-0812">Transmembrane</keyword>
<dbReference type="GO" id="GO:0008270">
    <property type="term" value="F:zinc ion binding"/>
    <property type="evidence" value="ECO:0007669"/>
    <property type="project" value="UniProtKB-KW"/>
</dbReference>
<keyword evidence="5" id="KW-1133">Transmembrane helix</keyword>
<keyword evidence="7" id="KW-1185">Reference proteome</keyword>
<dbReference type="Pfam" id="PF10693">
    <property type="entry name" value="DUF2499"/>
    <property type="match status" value="1"/>
</dbReference>
<dbReference type="AlphaFoldDB" id="A0ABD1YHR0"/>
<dbReference type="PANTHER" id="PTHR33833:SF3">
    <property type="entry name" value="YCF49-LIKE PROTEIN"/>
    <property type="match status" value="1"/>
</dbReference>